<name>A0A1M8A7A1_MALS4</name>
<dbReference type="VEuPathDB" id="FungiDB:MSYG_2696"/>
<reference evidence="3" key="1">
    <citation type="journal article" date="2017" name="Nucleic Acids Res.">
        <title>Proteogenomics produces comprehensive and highly accurate protein-coding gene annotation in a complete genome assembly of Malassezia sympodialis.</title>
        <authorList>
            <person name="Zhu Y."/>
            <person name="Engstroem P.G."/>
            <person name="Tellgren-Roth C."/>
            <person name="Baudo C.D."/>
            <person name="Kennell J.C."/>
            <person name="Sun S."/>
            <person name="Billmyre R.B."/>
            <person name="Schroeder M.S."/>
            <person name="Andersson A."/>
            <person name="Holm T."/>
            <person name="Sigurgeirsson B."/>
            <person name="Wu G."/>
            <person name="Sankaranarayanan S.R."/>
            <person name="Siddharthan R."/>
            <person name="Sanyal K."/>
            <person name="Lundeberg J."/>
            <person name="Nystedt B."/>
            <person name="Boekhout T."/>
            <person name="Dawson T.L. Jr."/>
            <person name="Heitman J."/>
            <person name="Scheynius A."/>
            <person name="Lehtioe J."/>
        </authorList>
    </citation>
    <scope>NUCLEOTIDE SEQUENCE [LARGE SCALE GENOMIC DNA]</scope>
    <source>
        <strain evidence="3">ATCC 42132</strain>
    </source>
</reference>
<evidence type="ECO:0000256" key="1">
    <source>
        <dbReference type="SAM" id="SignalP"/>
    </source>
</evidence>
<proteinExistence type="predicted"/>
<dbReference type="EMBL" id="LT671824">
    <property type="protein sequence ID" value="SHO78353.1"/>
    <property type="molecule type" value="Genomic_DNA"/>
</dbReference>
<sequence>MLPSLSLLSTASGALVAGVLVYAVHESMKDQTRYMVTTMHQKADALGAADTEFDPTNGQRRPPASAYHPRLPTFWEEMQARWNHYLTKAVHSVRQTDPMDSLETAKGPLPSFTSGEPIREALQSLAPHAPDARPKFGILHRVYGDANTHYMGQGASLR</sequence>
<keyword evidence="1" id="KW-0732">Signal</keyword>
<protein>
    <recommendedName>
        <fullName evidence="4">Found in mitochondrial proteome protein 51</fullName>
    </recommendedName>
</protein>
<evidence type="ECO:0000313" key="2">
    <source>
        <dbReference type="EMBL" id="SHO78353.1"/>
    </source>
</evidence>
<evidence type="ECO:0008006" key="4">
    <source>
        <dbReference type="Google" id="ProtNLM"/>
    </source>
</evidence>
<dbReference type="OrthoDB" id="3351759at2759"/>
<dbReference type="Proteomes" id="UP000186303">
    <property type="component" value="Chromosome 4"/>
</dbReference>
<accession>A0A1M8A7A1</accession>
<dbReference type="AlphaFoldDB" id="A0A1M8A7A1"/>
<gene>
    <name evidence="2" type="ORF">MSYG_2696</name>
</gene>
<keyword evidence="3" id="KW-1185">Reference proteome</keyword>
<evidence type="ECO:0000313" key="3">
    <source>
        <dbReference type="Proteomes" id="UP000186303"/>
    </source>
</evidence>
<feature type="chain" id="PRO_5011958137" description="Found in mitochondrial proteome protein 51" evidence="1">
    <location>
        <begin position="24"/>
        <end position="158"/>
    </location>
</feature>
<organism evidence="2 3">
    <name type="scientific">Malassezia sympodialis (strain ATCC 42132)</name>
    <name type="common">Atopic eczema-associated yeast</name>
    <dbReference type="NCBI Taxonomy" id="1230383"/>
    <lineage>
        <taxon>Eukaryota</taxon>
        <taxon>Fungi</taxon>
        <taxon>Dikarya</taxon>
        <taxon>Basidiomycota</taxon>
        <taxon>Ustilaginomycotina</taxon>
        <taxon>Malasseziomycetes</taxon>
        <taxon>Malasseziales</taxon>
        <taxon>Malasseziaceae</taxon>
        <taxon>Malassezia</taxon>
    </lineage>
</organism>
<feature type="signal peptide" evidence="1">
    <location>
        <begin position="1"/>
        <end position="23"/>
    </location>
</feature>